<organism evidence="8 9">
    <name type="scientific">Plakobranchus ocellatus</name>
    <dbReference type="NCBI Taxonomy" id="259542"/>
    <lineage>
        <taxon>Eukaryota</taxon>
        <taxon>Metazoa</taxon>
        <taxon>Spiralia</taxon>
        <taxon>Lophotrochozoa</taxon>
        <taxon>Mollusca</taxon>
        <taxon>Gastropoda</taxon>
        <taxon>Heterobranchia</taxon>
        <taxon>Euthyneura</taxon>
        <taxon>Panpulmonata</taxon>
        <taxon>Sacoglossa</taxon>
        <taxon>Placobranchoidea</taxon>
        <taxon>Plakobranchidae</taxon>
        <taxon>Plakobranchus</taxon>
    </lineage>
</organism>
<evidence type="ECO:0000256" key="3">
    <source>
        <dbReference type="ARBA" id="ARBA00022989"/>
    </source>
</evidence>
<dbReference type="Proteomes" id="UP000735302">
    <property type="component" value="Unassembled WGS sequence"/>
</dbReference>
<evidence type="ECO:0000256" key="4">
    <source>
        <dbReference type="ARBA" id="ARBA00023136"/>
    </source>
</evidence>
<evidence type="ECO:0000313" key="9">
    <source>
        <dbReference type="Proteomes" id="UP000735302"/>
    </source>
</evidence>
<evidence type="ECO:0000313" key="8">
    <source>
        <dbReference type="EMBL" id="GFN82234.1"/>
    </source>
</evidence>
<feature type="transmembrane region" description="Helical" evidence="6">
    <location>
        <begin position="121"/>
        <end position="140"/>
    </location>
</feature>
<dbReference type="SUPFAM" id="SSF81324">
    <property type="entry name" value="Voltage-gated potassium channels"/>
    <property type="match status" value="1"/>
</dbReference>
<keyword evidence="3 6" id="KW-1133">Transmembrane helix</keyword>
<evidence type="ECO:0000256" key="1">
    <source>
        <dbReference type="ARBA" id="ARBA00004141"/>
    </source>
</evidence>
<dbReference type="GO" id="GO:0016314">
    <property type="term" value="F:phosphatidylinositol-3,4,5-trisphosphate 3-phosphatase activity"/>
    <property type="evidence" value="ECO:0007669"/>
    <property type="project" value="TreeGrafter"/>
</dbReference>
<gene>
    <name evidence="8" type="ORF">PoB_000874000</name>
</gene>
<feature type="domain" description="Ion transport" evidence="7">
    <location>
        <begin position="86"/>
        <end position="201"/>
    </location>
</feature>
<dbReference type="Gene3D" id="1.20.120.350">
    <property type="entry name" value="Voltage-gated potassium channels. Chain C"/>
    <property type="match status" value="1"/>
</dbReference>
<dbReference type="InterPro" id="IPR027359">
    <property type="entry name" value="Volt_channel_dom_sf"/>
</dbReference>
<dbReference type="InterPro" id="IPR005821">
    <property type="entry name" value="Ion_trans_dom"/>
</dbReference>
<dbReference type="PANTHER" id="PTHR12305">
    <property type="entry name" value="PHOSPHATASE WITH HOMOLOGY TO TENSIN"/>
    <property type="match status" value="1"/>
</dbReference>
<comment type="subcellular location">
    <subcellularLocation>
        <location evidence="1">Membrane</location>
        <topology evidence="1">Multi-pass membrane protein</topology>
    </subcellularLocation>
</comment>
<keyword evidence="4 6" id="KW-0472">Membrane</keyword>
<evidence type="ECO:0000256" key="5">
    <source>
        <dbReference type="SAM" id="MobiDB-lite"/>
    </source>
</evidence>
<dbReference type="AlphaFoldDB" id="A0AAV3YGM7"/>
<keyword evidence="9" id="KW-1185">Reference proteome</keyword>
<feature type="transmembrane region" description="Helical" evidence="6">
    <location>
        <begin position="183"/>
        <end position="206"/>
    </location>
</feature>
<dbReference type="GO" id="GO:0005829">
    <property type="term" value="C:cytosol"/>
    <property type="evidence" value="ECO:0007669"/>
    <property type="project" value="TreeGrafter"/>
</dbReference>
<dbReference type="Pfam" id="PF00520">
    <property type="entry name" value="Ion_trans"/>
    <property type="match status" value="1"/>
</dbReference>
<feature type="transmembrane region" description="Helical" evidence="6">
    <location>
        <begin position="152"/>
        <end position="171"/>
    </location>
</feature>
<reference evidence="8 9" key="1">
    <citation type="journal article" date="2021" name="Elife">
        <title>Chloroplast acquisition without the gene transfer in kleptoplastic sea slugs, Plakobranchus ocellatus.</title>
        <authorList>
            <person name="Maeda T."/>
            <person name="Takahashi S."/>
            <person name="Yoshida T."/>
            <person name="Shimamura S."/>
            <person name="Takaki Y."/>
            <person name="Nagai Y."/>
            <person name="Toyoda A."/>
            <person name="Suzuki Y."/>
            <person name="Arimoto A."/>
            <person name="Ishii H."/>
            <person name="Satoh N."/>
            <person name="Nishiyama T."/>
            <person name="Hasebe M."/>
            <person name="Maruyama T."/>
            <person name="Minagawa J."/>
            <person name="Obokata J."/>
            <person name="Shigenobu S."/>
        </authorList>
    </citation>
    <scope>NUCLEOTIDE SEQUENCE [LARGE SCALE GENOMIC DNA]</scope>
</reference>
<evidence type="ECO:0000259" key="7">
    <source>
        <dbReference type="Pfam" id="PF00520"/>
    </source>
</evidence>
<dbReference type="InterPro" id="IPR029021">
    <property type="entry name" value="Prot-tyrosine_phosphatase-like"/>
</dbReference>
<dbReference type="PANTHER" id="PTHR12305:SF60">
    <property type="entry name" value="PHOSPHATIDYLINOSITOL 3,4,5-TRISPHOSPHATE 3-PHOSPHATASE TPTE2-RELATED"/>
    <property type="match status" value="1"/>
</dbReference>
<sequence>MATYEKFGNDNSNGGVPDQPPGDSTGNIECSDTQIEIQTADGSRFYPPNEGNKEMEFIADPAGDPFAPKSTVEALQAKVQRIIENFYFRVFTVLVILLDFILVIVDLAIYTCASNDKPLEIISHIIICYFVIEIGARIFYQGKLFFYNWLDLLDLIVVLVSFIVDVVFMVLSSKGCPSSGRYAQLVVVGRVVRIIRVVRIVYIMVVQHRQVARATRQMVSQNKRRYQKDGFDLDLCYITERVIAMSFPSKGMMAMYRNPVRVKIQALFHMFNLFHSICSSFG</sequence>
<feature type="region of interest" description="Disordered" evidence="5">
    <location>
        <begin position="1"/>
        <end position="29"/>
    </location>
</feature>
<evidence type="ECO:0000256" key="6">
    <source>
        <dbReference type="SAM" id="Phobius"/>
    </source>
</evidence>
<accession>A0AAV3YGM7</accession>
<dbReference type="InterPro" id="IPR051281">
    <property type="entry name" value="Dual-spec_lipid-protein_phosph"/>
</dbReference>
<name>A0AAV3YGM7_9GAST</name>
<protein>
    <submittedName>
        <fullName evidence="8">Phosphatidylinositol-3,4,5-trisphosphate 3-phosphatase tpte2</fullName>
    </submittedName>
</protein>
<comment type="caution">
    <text evidence="8">The sequence shown here is derived from an EMBL/GenBank/DDBJ whole genome shotgun (WGS) entry which is preliminary data.</text>
</comment>
<feature type="transmembrane region" description="Helical" evidence="6">
    <location>
        <begin position="86"/>
        <end position="109"/>
    </location>
</feature>
<keyword evidence="2 6" id="KW-0812">Transmembrane</keyword>
<evidence type="ECO:0000256" key="2">
    <source>
        <dbReference type="ARBA" id="ARBA00022692"/>
    </source>
</evidence>
<dbReference type="GO" id="GO:0005216">
    <property type="term" value="F:monoatomic ion channel activity"/>
    <property type="evidence" value="ECO:0007669"/>
    <property type="project" value="InterPro"/>
</dbReference>
<dbReference type="Gene3D" id="3.90.190.10">
    <property type="entry name" value="Protein tyrosine phosphatase superfamily"/>
    <property type="match status" value="1"/>
</dbReference>
<dbReference type="GO" id="GO:0016020">
    <property type="term" value="C:membrane"/>
    <property type="evidence" value="ECO:0007669"/>
    <property type="project" value="UniProtKB-SubCell"/>
</dbReference>
<dbReference type="EMBL" id="BLXT01000976">
    <property type="protein sequence ID" value="GFN82234.1"/>
    <property type="molecule type" value="Genomic_DNA"/>
</dbReference>
<proteinExistence type="predicted"/>